<evidence type="ECO:0000313" key="2">
    <source>
        <dbReference type="EMBL" id="CAK9145197.1"/>
    </source>
</evidence>
<dbReference type="InterPro" id="IPR012442">
    <property type="entry name" value="DUF1645_plant"/>
</dbReference>
<dbReference type="Proteomes" id="UP001642360">
    <property type="component" value="Unassembled WGS sequence"/>
</dbReference>
<dbReference type="AlphaFoldDB" id="A0ABC8UXJ1"/>
<organism evidence="3 4">
    <name type="scientific">Ilex paraguariensis</name>
    <name type="common">yerba mate</name>
    <dbReference type="NCBI Taxonomy" id="185542"/>
    <lineage>
        <taxon>Eukaryota</taxon>
        <taxon>Viridiplantae</taxon>
        <taxon>Streptophyta</taxon>
        <taxon>Embryophyta</taxon>
        <taxon>Tracheophyta</taxon>
        <taxon>Spermatophyta</taxon>
        <taxon>Magnoliopsida</taxon>
        <taxon>eudicotyledons</taxon>
        <taxon>Gunneridae</taxon>
        <taxon>Pentapetalae</taxon>
        <taxon>asterids</taxon>
        <taxon>campanulids</taxon>
        <taxon>Aquifoliales</taxon>
        <taxon>Aquifoliaceae</taxon>
        <taxon>Ilex</taxon>
    </lineage>
</organism>
<dbReference type="PANTHER" id="PTHR33095:SF132">
    <property type="entry name" value="STRESS RESPONSE NST1-LIKE PROTEIN (DUF1645)"/>
    <property type="match status" value="1"/>
</dbReference>
<feature type="region of interest" description="Disordered" evidence="1">
    <location>
        <begin position="254"/>
        <end position="293"/>
    </location>
</feature>
<protein>
    <submittedName>
        <fullName evidence="3">Uncharacterized protein</fullName>
    </submittedName>
</protein>
<dbReference type="PANTHER" id="PTHR33095">
    <property type="entry name" value="OS07G0619500 PROTEIN"/>
    <property type="match status" value="1"/>
</dbReference>
<feature type="compositionally biased region" description="Basic and acidic residues" evidence="1">
    <location>
        <begin position="209"/>
        <end position="222"/>
    </location>
</feature>
<dbReference type="EMBL" id="CAUOFW020001469">
    <property type="protein sequence ID" value="CAK9145197.1"/>
    <property type="molecule type" value="Genomic_DNA"/>
</dbReference>
<feature type="compositionally biased region" description="Basic and acidic residues" evidence="1">
    <location>
        <begin position="254"/>
        <end position="268"/>
    </location>
</feature>
<evidence type="ECO:0000313" key="3">
    <source>
        <dbReference type="EMBL" id="CAK9185801.1"/>
    </source>
</evidence>
<feature type="compositionally biased region" description="Low complexity" evidence="1">
    <location>
        <begin position="281"/>
        <end position="293"/>
    </location>
</feature>
<accession>A0ABC8UXJ1</accession>
<reference evidence="3 4" key="1">
    <citation type="submission" date="2024-02" db="EMBL/GenBank/DDBJ databases">
        <authorList>
            <person name="Vignale AGUSTIN F."/>
            <person name="Sosa J E."/>
            <person name="Modenutti C."/>
        </authorList>
    </citation>
    <scope>NUCLEOTIDE SEQUENCE [LARGE SCALE GENOMIC DNA]</scope>
</reference>
<dbReference type="Pfam" id="PF07816">
    <property type="entry name" value="DUF1645"/>
    <property type="match status" value="1"/>
</dbReference>
<comment type="caution">
    <text evidence="3">The sequence shown here is derived from an EMBL/GenBank/DDBJ whole genome shotgun (WGS) entry which is preliminary data.</text>
</comment>
<feature type="compositionally biased region" description="Polar residues" evidence="1">
    <location>
        <begin position="335"/>
        <end position="344"/>
    </location>
</feature>
<gene>
    <name evidence="2" type="ORF">ILEXP_LOCUS12999</name>
    <name evidence="3" type="ORF">ILEXP_LOCUS56237</name>
</gene>
<name>A0ABC8UXJ1_9AQUA</name>
<keyword evidence="4" id="KW-1185">Reference proteome</keyword>
<feature type="region of interest" description="Disordered" evidence="1">
    <location>
        <begin position="329"/>
        <end position="353"/>
    </location>
</feature>
<sequence>MHSLVAQSALCNNCESIKLIRRYSFLTSKPTSFAHLSPIMILLLSNSDPINGESKASEPVLHFPFNDRIYKTHRLSKDIDSTCSTPYVSAPSSPGRGSPCPSGYFFSAPASPVHFVLSTAAALSSKSILLPTESSLNSSGSFEFEFSSRFSPNGSTVNGSMSSADELFLNGKIRPIKLSSHLERPQALVPLLDLDVEDEEKENGIKASELGKSEESVTRGRDLRLRNISHHRKARSMSPLRRSVAFQWHDEKLSEQKNSEVDDAENIKQSDMPSIDTTPFGSASSSRSSSSGRNSKKWIFLKDLLYRSKSEGRGINKEKFWSSISFSPSKEKKVSSPTLTPSSSRDGKEKANMETQRQKLFKQVPAKKSAYGKLANGVSKQRIPLSPHELHYAAKAEEMKKKTFLPYRQGLLGCLGFSSKGYGALNGLNKTLNPVSSW</sequence>
<feature type="compositionally biased region" description="Polar residues" evidence="1">
    <location>
        <begin position="269"/>
        <end position="280"/>
    </location>
</feature>
<evidence type="ECO:0000313" key="4">
    <source>
        <dbReference type="Proteomes" id="UP001642360"/>
    </source>
</evidence>
<feature type="region of interest" description="Disordered" evidence="1">
    <location>
        <begin position="202"/>
        <end position="222"/>
    </location>
</feature>
<evidence type="ECO:0000256" key="1">
    <source>
        <dbReference type="SAM" id="MobiDB-lite"/>
    </source>
</evidence>
<dbReference type="EMBL" id="CAUOFW020009446">
    <property type="protein sequence ID" value="CAK9185801.1"/>
    <property type="molecule type" value="Genomic_DNA"/>
</dbReference>
<proteinExistence type="predicted"/>